<evidence type="ECO:0000313" key="2">
    <source>
        <dbReference type="Proteomes" id="UP000292702"/>
    </source>
</evidence>
<dbReference type="Proteomes" id="UP000292702">
    <property type="component" value="Unassembled WGS sequence"/>
</dbReference>
<evidence type="ECO:0000313" key="1">
    <source>
        <dbReference type="EMBL" id="TCD60846.1"/>
    </source>
</evidence>
<dbReference type="AlphaFoldDB" id="A0A4R0R3X7"/>
<accession>A0A4R0R3X7</accession>
<gene>
    <name evidence="1" type="ORF">EIP91_009410</name>
</gene>
<comment type="caution">
    <text evidence="1">The sequence shown here is derived from an EMBL/GenBank/DDBJ whole genome shotgun (WGS) entry which is preliminary data.</text>
</comment>
<dbReference type="OrthoDB" id="2729743at2759"/>
<name>A0A4R0R3X7_9APHY</name>
<sequence>MAHILILNWEELRNNRLYDWLLAARSFSSDRFQTVTRSTTYSSTVTAPARDNASLGRMLMRTWSLAGPPIAHLPRELVNLVVGHLKEDKDALASCTLVSQYWRDSARPLLFRTIFILHDHHVTRKAQYERCGGDRFPVDAFLKFLHDPPSISVDVPFLIKVLKVSNHWASMDNAILDVADLDLVLAKLPALEELVLRHISLRSVQHGTVLHGWSHPKALAKLVLYGVSMELPSGATPRDNGAAECAFVEFFSLFGTVKIMQITNVAPWFEEDDARVWLYWDEEDETKAAVSGIPLALRVQQLRLEFDPYCWTVFTSQADILQLLRYSASLRGLQSLQITEEPDVVHAVLQDVGNELYFLGLGVYTAENEYSALDVYGVSLCTSLSSCELNLQDIGCSDSTTDFGLLLSVINHVPSTVSYLTINIRFREQREHEAIGADGVTLDYLARMDWKKLEAMLIERPALLLLTFKFSVLSWDAKANRDHSREIAFIQEQLPMLVKKRLLGFECTEIPRSP</sequence>
<keyword evidence="2" id="KW-1185">Reference proteome</keyword>
<protein>
    <submittedName>
        <fullName evidence="1">Uncharacterized protein</fullName>
    </submittedName>
</protein>
<reference evidence="1 2" key="1">
    <citation type="submission" date="2018-11" db="EMBL/GenBank/DDBJ databases">
        <title>Genome assembly of Steccherinum ochraceum LE-BIN_3174, the white-rot fungus of the Steccherinaceae family (The Residual Polyporoid clade, Polyporales, Basidiomycota).</title>
        <authorList>
            <person name="Fedorova T.V."/>
            <person name="Glazunova O.A."/>
            <person name="Landesman E.O."/>
            <person name="Moiseenko K.V."/>
            <person name="Psurtseva N.V."/>
            <person name="Savinova O.S."/>
            <person name="Shakhova N.V."/>
            <person name="Tyazhelova T.V."/>
            <person name="Vasina D.V."/>
        </authorList>
    </citation>
    <scope>NUCLEOTIDE SEQUENCE [LARGE SCALE GENOMIC DNA]</scope>
    <source>
        <strain evidence="1 2">LE-BIN_3174</strain>
    </source>
</reference>
<dbReference type="EMBL" id="RWJN01000536">
    <property type="protein sequence ID" value="TCD60846.1"/>
    <property type="molecule type" value="Genomic_DNA"/>
</dbReference>
<proteinExistence type="predicted"/>
<organism evidence="1 2">
    <name type="scientific">Steccherinum ochraceum</name>
    <dbReference type="NCBI Taxonomy" id="92696"/>
    <lineage>
        <taxon>Eukaryota</taxon>
        <taxon>Fungi</taxon>
        <taxon>Dikarya</taxon>
        <taxon>Basidiomycota</taxon>
        <taxon>Agaricomycotina</taxon>
        <taxon>Agaricomycetes</taxon>
        <taxon>Polyporales</taxon>
        <taxon>Steccherinaceae</taxon>
        <taxon>Steccherinum</taxon>
    </lineage>
</organism>